<accession>A0A370HCH2</accession>
<comment type="similarity">
    <text evidence="1">Belongs to the ROK (NagC/XylR) family.</text>
</comment>
<dbReference type="GO" id="GO:0016301">
    <property type="term" value="F:kinase activity"/>
    <property type="evidence" value="ECO:0007669"/>
    <property type="project" value="UniProtKB-KW"/>
</dbReference>
<dbReference type="AlphaFoldDB" id="A0A370HCH2"/>
<dbReference type="Gene3D" id="3.30.420.40">
    <property type="match status" value="2"/>
</dbReference>
<dbReference type="InterPro" id="IPR036388">
    <property type="entry name" value="WH-like_DNA-bd_sf"/>
</dbReference>
<dbReference type="Gene3D" id="1.10.10.10">
    <property type="entry name" value="Winged helix-like DNA-binding domain superfamily/Winged helix DNA-binding domain"/>
    <property type="match status" value="1"/>
</dbReference>
<dbReference type="Pfam" id="PF00480">
    <property type="entry name" value="ROK"/>
    <property type="match status" value="1"/>
</dbReference>
<reference evidence="2 3" key="1">
    <citation type="submission" date="2018-07" db="EMBL/GenBank/DDBJ databases">
        <title>Genomic Encyclopedia of Type Strains, Phase IV (KMG-IV): sequencing the most valuable type-strain genomes for metagenomic binning, comparative biology and taxonomic classification.</title>
        <authorList>
            <person name="Goeker M."/>
        </authorList>
    </citation>
    <scope>NUCLEOTIDE SEQUENCE [LARGE SCALE GENOMIC DNA]</scope>
    <source>
        <strain evidence="2 3">DSM 44952</strain>
    </source>
</reference>
<dbReference type="SUPFAM" id="SSF46785">
    <property type="entry name" value="Winged helix' DNA-binding domain"/>
    <property type="match status" value="1"/>
</dbReference>
<sequence>MSQWGVREHEGAHLRAHLAVVHQLESHPVHVPAHAAKGALASGECANAGVREGGCADDRAMTVARPDEVRRFNRASLLRRLHTGGPATRAALAAELGLNRSTIKMLVDGLAGDGVVAERVPRLAQGAGRPSLLVLPQPQAVVVLAVDVQVEHAGIALVGLGGEILGRNSWNLRGRQRDPDEVVCHVAESAALLAQDLGLRPVAAGVSVPGIVRRSDGMVHGAANLGWLDVPLGRYMAATLGVPVVVGNDAELGALSEFVRGAGRGASDAVFVSADVGVGGGIIAQGALLRGSAGYLGEIGHMTVHPGGRDCHCGNVGCWETEVGEAALRRALGLAAGSPRGAIVAELRELHRDSNPVARLGEYVDWLILGLVNVVNVLGPELVVLGDLFTALPDAVVERARREVRERSMVSRALGGVRIEKSSLGGDLKLLGAAEAAFEDVLATV</sequence>
<dbReference type="STRING" id="1210089.GCA_001613165_03848"/>
<organism evidence="2 3">
    <name type="scientific">Nocardia mexicana</name>
    <dbReference type="NCBI Taxonomy" id="279262"/>
    <lineage>
        <taxon>Bacteria</taxon>
        <taxon>Bacillati</taxon>
        <taxon>Actinomycetota</taxon>
        <taxon>Actinomycetes</taxon>
        <taxon>Mycobacteriales</taxon>
        <taxon>Nocardiaceae</taxon>
        <taxon>Nocardia</taxon>
    </lineage>
</organism>
<protein>
    <submittedName>
        <fullName evidence="2">Putative NBD/HSP70 family sugar kinase</fullName>
    </submittedName>
</protein>
<evidence type="ECO:0000313" key="2">
    <source>
        <dbReference type="EMBL" id="RDI54633.1"/>
    </source>
</evidence>
<keyword evidence="2" id="KW-0808">Transferase</keyword>
<dbReference type="PANTHER" id="PTHR18964:SF149">
    <property type="entry name" value="BIFUNCTIONAL UDP-N-ACETYLGLUCOSAMINE 2-EPIMERASE_N-ACETYLMANNOSAMINE KINASE"/>
    <property type="match status" value="1"/>
</dbReference>
<evidence type="ECO:0000313" key="3">
    <source>
        <dbReference type="Proteomes" id="UP000255355"/>
    </source>
</evidence>
<dbReference type="SUPFAM" id="SSF53067">
    <property type="entry name" value="Actin-like ATPase domain"/>
    <property type="match status" value="1"/>
</dbReference>
<keyword evidence="3" id="KW-1185">Reference proteome</keyword>
<proteinExistence type="inferred from homology"/>
<dbReference type="InterPro" id="IPR043129">
    <property type="entry name" value="ATPase_NBD"/>
</dbReference>
<dbReference type="InterPro" id="IPR000600">
    <property type="entry name" value="ROK"/>
</dbReference>
<keyword evidence="2" id="KW-0418">Kinase</keyword>
<comment type="caution">
    <text evidence="2">The sequence shown here is derived from an EMBL/GenBank/DDBJ whole genome shotgun (WGS) entry which is preliminary data.</text>
</comment>
<dbReference type="Proteomes" id="UP000255355">
    <property type="component" value="Unassembled WGS sequence"/>
</dbReference>
<evidence type="ECO:0000256" key="1">
    <source>
        <dbReference type="ARBA" id="ARBA00006479"/>
    </source>
</evidence>
<name>A0A370HCH2_9NOCA</name>
<dbReference type="InterPro" id="IPR036390">
    <property type="entry name" value="WH_DNA-bd_sf"/>
</dbReference>
<dbReference type="EMBL" id="QQAZ01000002">
    <property type="protein sequence ID" value="RDI54633.1"/>
    <property type="molecule type" value="Genomic_DNA"/>
</dbReference>
<gene>
    <name evidence="2" type="ORF">DFR68_102762</name>
</gene>
<dbReference type="PANTHER" id="PTHR18964">
    <property type="entry name" value="ROK (REPRESSOR, ORF, KINASE) FAMILY"/>
    <property type="match status" value="1"/>
</dbReference>